<feature type="region of interest" description="Disordered" evidence="2">
    <location>
        <begin position="15"/>
        <end position="44"/>
    </location>
</feature>
<dbReference type="Pfam" id="PF00169">
    <property type="entry name" value="PH"/>
    <property type="match status" value="1"/>
</dbReference>
<dbReference type="CDD" id="cd13284">
    <property type="entry name" value="PH_OSBP_ORP4"/>
    <property type="match status" value="1"/>
</dbReference>
<dbReference type="InterPro" id="IPR006767">
    <property type="entry name" value="Cwf19-like_C_dom-2"/>
</dbReference>
<feature type="domain" description="PH" evidence="3">
    <location>
        <begin position="45"/>
        <end position="138"/>
    </location>
</feature>
<evidence type="ECO:0000256" key="1">
    <source>
        <dbReference type="ARBA" id="ARBA00006795"/>
    </source>
</evidence>
<dbReference type="InterPro" id="IPR001849">
    <property type="entry name" value="PH_domain"/>
</dbReference>
<proteinExistence type="inferred from homology"/>
<reference evidence="4" key="1">
    <citation type="journal article" date="2011" name="Genome Biol.">
        <title>The draft genome of the carcinogenic human liver fluke Clonorchis sinensis.</title>
        <authorList>
            <person name="Wang X."/>
            <person name="Chen W."/>
            <person name="Huang Y."/>
            <person name="Sun J."/>
            <person name="Men J."/>
            <person name="Liu H."/>
            <person name="Luo F."/>
            <person name="Guo L."/>
            <person name="Lv X."/>
            <person name="Deng C."/>
            <person name="Zhou C."/>
            <person name="Fan Y."/>
            <person name="Li X."/>
            <person name="Huang L."/>
            <person name="Hu Y."/>
            <person name="Liang C."/>
            <person name="Hu X."/>
            <person name="Xu J."/>
            <person name="Yu X."/>
        </authorList>
    </citation>
    <scope>NUCLEOTIDE SEQUENCE [LARGE SCALE GENOMIC DNA]</scope>
    <source>
        <strain evidence="4">Henan</strain>
    </source>
</reference>
<dbReference type="Pfam" id="PF04677">
    <property type="entry name" value="CwfJ_C_1"/>
    <property type="match status" value="1"/>
</dbReference>
<dbReference type="SMART" id="SM00233">
    <property type="entry name" value="PH"/>
    <property type="match status" value="1"/>
</dbReference>
<feature type="compositionally biased region" description="Polar residues" evidence="2">
    <location>
        <begin position="797"/>
        <end position="812"/>
    </location>
</feature>
<dbReference type="InterPro" id="IPR011993">
    <property type="entry name" value="PH-like_dom_sf"/>
</dbReference>
<feature type="region of interest" description="Disordered" evidence="2">
    <location>
        <begin position="1256"/>
        <end position="1282"/>
    </location>
</feature>
<dbReference type="Pfam" id="PF04676">
    <property type="entry name" value="CwfJ_C_2"/>
    <property type="match status" value="1"/>
</dbReference>
<dbReference type="PANTHER" id="PTHR12072:SF5">
    <property type="entry name" value="CWF19-LIKE PROTEIN 2"/>
    <property type="match status" value="1"/>
</dbReference>
<evidence type="ECO:0000313" key="5">
    <source>
        <dbReference type="Proteomes" id="UP000008909"/>
    </source>
</evidence>
<dbReference type="GO" id="GO:0000398">
    <property type="term" value="P:mRNA splicing, via spliceosome"/>
    <property type="evidence" value="ECO:0007669"/>
    <property type="project" value="TreeGrafter"/>
</dbReference>
<feature type="region of interest" description="Disordered" evidence="2">
    <location>
        <begin position="782"/>
        <end position="815"/>
    </location>
</feature>
<dbReference type="InterPro" id="IPR006768">
    <property type="entry name" value="Cwf19-like_C_dom-1"/>
</dbReference>
<dbReference type="PROSITE" id="PS50003">
    <property type="entry name" value="PH_DOMAIN"/>
    <property type="match status" value="1"/>
</dbReference>
<accession>G7YD04</accession>
<sequence>MPDNAFNKRYVRFGVPIQGDGNNQRRSQQRSSALPSTPRMESKPPESFRGYLYKWTNYLKGYQKRWFVLQNGFVSYYRNQAEMAHTCRGTVNLANATVTSTGSTTFVISNSSTQTFHLKAINEAEQKRWVSALRSAKSRALALKKHESSVAQKAPAVRSRIRSERVVPYSLRPRARLAPYSQHYACRKKAVPFINFDKFQLLNSIELIWLESYWKGAVIWTTKIAWRMDGGELKKQCCPLSEVFAHPIRLDSINTGYLRDQQILLLPERPYQKLATMMAYADPPNTGRWRRLSSQATAASCFNKSDQRHYACRKKAVPFINFDKFQLLNSIELIWLESYWKGAVIWTTKIAWRMDGGELKKQCCPLSEVFAHPIRLDSINTGYLRDQQILLLPERPYQKVATMMAYADPPNTGLPKSCSFYLQFRRFVPLYCSGNYVECMSELRGSLAFYWRSKLVVLFDKQTFHHLEDVAKRTTRVIINGQPFKRRFLSSVAYNNTNPSRTSSSGFLITSGGQPGPTVSRRGRGFREAAYQWRAIPVYIQKRLGRSNIDVRGTISKCELLVGELSVRISPDGNWLYVDPTHRRTFYGAVMLNCRDTLEVGVIIIIISCKKRSSTWISEVQSVEDFVDLFSSSHGKKPSRSGQPDQASQSITELNPHWRDGGKGLPENVTEKAKLVPKSILTKDNEAWLFKSYKRCLDQARDEGIDVEELLLQRWDRATVDDMLAAFAHDMYDYEYWHPVTFADDLHRNLGIHDNESPELMAFDCQYETMLLFCTSGTHQAPPRWRKSRPNDFGKAESSSTELGSGHQTIKNTDVPKATLHVEDSSAVSTADTTETEERFVTADDINAMAAKVLKAELTGDPTKVNKLKANLEKLREAHRRGIKVRMHALRKRPVTNDPPVTIDKPIVIPLTQMDDRGMERPLRIISPSSSSFDQRKTKSFRTHDAGGKRVAYLPTDSAETSVRDMVREEQSRSSYDVEMEFTRLASKAGRKVDDEYDDAFVPKRSFTDRDVARIKQDAVAAYKRRAFAEASCTTCLERVPKHLVISVGEKVFLSLPGHVSLVPGHCLLTPYEHIGSTTRLEERTLDELANFKRQLVTMFKRHLDDSGCVFIEIAARPDSVRAHTQIECIPVPPDIFTSLPAYFKKALSELGSEWDQNRRVITLKPTGLGARGSVPPKFAYVAVEFGVSDGGLARVIDNGADVPSYFGREIVGGILEKDSFFWRKPKPESFDRLRKKVIEFENMWHPFNKWAEHDPRNRLSVEQSNASPTPEGPELPPGLLD</sequence>
<feature type="compositionally biased region" description="Pro residues" evidence="2">
    <location>
        <begin position="1271"/>
        <end position="1282"/>
    </location>
</feature>
<dbReference type="InterPro" id="IPR036265">
    <property type="entry name" value="HIT-like_sf"/>
</dbReference>
<organism evidence="4 5">
    <name type="scientific">Clonorchis sinensis</name>
    <name type="common">Chinese liver fluke</name>
    <dbReference type="NCBI Taxonomy" id="79923"/>
    <lineage>
        <taxon>Eukaryota</taxon>
        <taxon>Metazoa</taxon>
        <taxon>Spiralia</taxon>
        <taxon>Lophotrochozoa</taxon>
        <taxon>Platyhelminthes</taxon>
        <taxon>Trematoda</taxon>
        <taxon>Digenea</taxon>
        <taxon>Opisthorchiida</taxon>
        <taxon>Opisthorchiata</taxon>
        <taxon>Opisthorchiidae</taxon>
        <taxon>Clonorchis</taxon>
    </lineage>
</organism>
<reference key="2">
    <citation type="submission" date="2011-10" db="EMBL/GenBank/DDBJ databases">
        <title>The genome and transcriptome sequence of Clonorchis sinensis provide insights into the carcinogenic liver fluke.</title>
        <authorList>
            <person name="Wang X."/>
            <person name="Huang Y."/>
            <person name="Chen W."/>
            <person name="Liu H."/>
            <person name="Guo L."/>
            <person name="Chen Y."/>
            <person name="Luo F."/>
            <person name="Zhou W."/>
            <person name="Sun J."/>
            <person name="Mao Q."/>
            <person name="Liang P."/>
            <person name="Zhou C."/>
            <person name="Tian Y."/>
            <person name="Men J."/>
            <person name="Lv X."/>
            <person name="Huang L."/>
            <person name="Zhou J."/>
            <person name="Hu Y."/>
            <person name="Li R."/>
            <person name="Zhang F."/>
            <person name="Lei H."/>
            <person name="Li X."/>
            <person name="Hu X."/>
            <person name="Liang C."/>
            <person name="Xu J."/>
            <person name="Wu Z."/>
            <person name="Yu X."/>
        </authorList>
    </citation>
    <scope>NUCLEOTIDE SEQUENCE</scope>
    <source>
        <strain>Henan</strain>
    </source>
</reference>
<name>G7YD04_CLOSI</name>
<dbReference type="SUPFAM" id="SSF50729">
    <property type="entry name" value="PH domain-like"/>
    <property type="match status" value="1"/>
</dbReference>
<dbReference type="SUPFAM" id="SSF54197">
    <property type="entry name" value="HIT-like"/>
    <property type="match status" value="1"/>
</dbReference>
<dbReference type="Proteomes" id="UP000008909">
    <property type="component" value="Unassembled WGS sequence"/>
</dbReference>
<dbReference type="PANTHER" id="PTHR12072">
    <property type="entry name" value="CWF19, CELL CYCLE CONTROL PROTEIN"/>
    <property type="match status" value="1"/>
</dbReference>
<dbReference type="Gene3D" id="2.30.29.30">
    <property type="entry name" value="Pleckstrin-homology domain (PH domain)/Phosphotyrosine-binding domain (PTB)"/>
    <property type="match status" value="1"/>
</dbReference>
<dbReference type="EMBL" id="DF143085">
    <property type="protein sequence ID" value="GAA50838.1"/>
    <property type="molecule type" value="Genomic_DNA"/>
</dbReference>
<feature type="region of interest" description="Disordered" evidence="2">
    <location>
        <begin position="633"/>
        <end position="666"/>
    </location>
</feature>
<dbReference type="Gene3D" id="3.30.428.10">
    <property type="entry name" value="HIT-like"/>
    <property type="match status" value="1"/>
</dbReference>
<feature type="compositionally biased region" description="Polar residues" evidence="2">
    <location>
        <begin position="640"/>
        <end position="653"/>
    </location>
</feature>
<protein>
    <submittedName>
        <fullName evidence="4">CWF19-like protein 2</fullName>
    </submittedName>
</protein>
<evidence type="ECO:0000259" key="3">
    <source>
        <dbReference type="PROSITE" id="PS50003"/>
    </source>
</evidence>
<keyword evidence="5" id="KW-1185">Reference proteome</keyword>
<comment type="similarity">
    <text evidence="1">Belongs to the CWF19 family.</text>
</comment>
<feature type="compositionally biased region" description="Polar residues" evidence="2">
    <location>
        <begin position="20"/>
        <end position="35"/>
    </location>
</feature>
<evidence type="ECO:0000313" key="4">
    <source>
        <dbReference type="EMBL" id="GAA50838.1"/>
    </source>
</evidence>
<gene>
    <name evidence="4" type="ORF">CLF_105123</name>
</gene>
<dbReference type="GO" id="GO:0071014">
    <property type="term" value="C:post-mRNA release spliceosomal complex"/>
    <property type="evidence" value="ECO:0007669"/>
    <property type="project" value="TreeGrafter"/>
</dbReference>
<dbReference type="InterPro" id="IPR040194">
    <property type="entry name" value="Cwf19-like"/>
</dbReference>
<evidence type="ECO:0000256" key="2">
    <source>
        <dbReference type="SAM" id="MobiDB-lite"/>
    </source>
</evidence>